<gene>
    <name evidence="7" type="ORF">GL4_2903</name>
</gene>
<proteinExistence type="inferred from homology"/>
<dbReference type="GO" id="GO:0004748">
    <property type="term" value="F:ribonucleoside-diphosphate reductase activity, thioredoxin disulfide as acceptor"/>
    <property type="evidence" value="ECO:0007669"/>
    <property type="project" value="UniProtKB-EC"/>
</dbReference>
<dbReference type="InterPro" id="IPR024434">
    <property type="entry name" value="TSCPD_dom"/>
</dbReference>
<keyword evidence="8" id="KW-1185">Reference proteome</keyword>
<evidence type="ECO:0000313" key="8">
    <source>
        <dbReference type="Proteomes" id="UP000031643"/>
    </source>
</evidence>
<dbReference type="Pfam" id="PF12637">
    <property type="entry name" value="TSCPD"/>
    <property type="match status" value="1"/>
</dbReference>
<keyword evidence="3" id="KW-0237">DNA synthesis</keyword>
<sequence length="103" mass="11560">MTRERLPDRRRSENFRFKVGRTSYHATVGYYEDGRPGEVFLNCEKAGTDLQVYMRDSAIAVSMALQGGIPIETIAHAMCRHEDGSPQGLMGQFLDMFAKGEQG</sequence>
<evidence type="ECO:0000256" key="5">
    <source>
        <dbReference type="ARBA" id="ARBA00047754"/>
    </source>
</evidence>
<accession>A0A0A8K6E2</accession>
<dbReference type="GO" id="GO:0071897">
    <property type="term" value="P:DNA biosynthetic process"/>
    <property type="evidence" value="ECO:0007669"/>
    <property type="project" value="UniProtKB-KW"/>
</dbReference>
<comment type="catalytic activity">
    <reaction evidence="5">
        <text>a 2'-deoxyribonucleoside 5'-diphosphate + [thioredoxin]-disulfide + H2O = a ribonucleoside 5'-diphosphate + [thioredoxin]-dithiol</text>
        <dbReference type="Rhea" id="RHEA:23252"/>
        <dbReference type="Rhea" id="RHEA-COMP:10698"/>
        <dbReference type="Rhea" id="RHEA-COMP:10700"/>
        <dbReference type="ChEBI" id="CHEBI:15377"/>
        <dbReference type="ChEBI" id="CHEBI:29950"/>
        <dbReference type="ChEBI" id="CHEBI:50058"/>
        <dbReference type="ChEBI" id="CHEBI:57930"/>
        <dbReference type="ChEBI" id="CHEBI:73316"/>
        <dbReference type="EC" id="1.17.4.1"/>
    </reaction>
</comment>
<evidence type="ECO:0000256" key="4">
    <source>
        <dbReference type="ARBA" id="ARBA00022741"/>
    </source>
</evidence>
<dbReference type="RefSeq" id="WP_045368425.1">
    <property type="nucleotide sequence ID" value="NZ_AP014648.1"/>
</dbReference>
<keyword evidence="7" id="KW-0560">Oxidoreductase</keyword>
<name>A0A0A8K6E2_9HYPH</name>
<keyword evidence="4" id="KW-0547">Nucleotide-binding</keyword>
<organism evidence="7 8">
    <name type="scientific">Methyloceanibacter caenitepidi</name>
    <dbReference type="NCBI Taxonomy" id="1384459"/>
    <lineage>
        <taxon>Bacteria</taxon>
        <taxon>Pseudomonadati</taxon>
        <taxon>Pseudomonadota</taxon>
        <taxon>Alphaproteobacteria</taxon>
        <taxon>Hyphomicrobiales</taxon>
        <taxon>Hyphomicrobiaceae</taxon>
        <taxon>Methyloceanibacter</taxon>
    </lineage>
</organism>
<dbReference type="OrthoDB" id="8020873at2"/>
<dbReference type="GO" id="GO:0000166">
    <property type="term" value="F:nucleotide binding"/>
    <property type="evidence" value="ECO:0007669"/>
    <property type="project" value="UniProtKB-KW"/>
</dbReference>
<evidence type="ECO:0000256" key="3">
    <source>
        <dbReference type="ARBA" id="ARBA00022634"/>
    </source>
</evidence>
<evidence type="ECO:0000313" key="7">
    <source>
        <dbReference type="EMBL" id="BAQ18336.1"/>
    </source>
</evidence>
<dbReference type="STRING" id="1384459.GL4_2903"/>
<dbReference type="EC" id="1.17.4.1" evidence="2"/>
<protein>
    <recommendedName>
        <fullName evidence="2">ribonucleoside-diphosphate reductase</fullName>
        <ecNumber evidence="2">1.17.4.1</ecNumber>
    </recommendedName>
</protein>
<dbReference type="EMBL" id="AP014648">
    <property type="protein sequence ID" value="BAQ18336.1"/>
    <property type="molecule type" value="Genomic_DNA"/>
</dbReference>
<dbReference type="HOGENOM" id="CLU_165950_0_0_5"/>
<dbReference type="KEGG" id="mcg:GL4_2903"/>
<evidence type="ECO:0000256" key="2">
    <source>
        <dbReference type="ARBA" id="ARBA00012274"/>
    </source>
</evidence>
<reference evidence="7 8" key="1">
    <citation type="submission" date="2014-09" db="EMBL/GenBank/DDBJ databases">
        <title>Genome sequencing of Methyloceanibacter caenitepidi Gela4.</title>
        <authorList>
            <person name="Takeuchi M."/>
            <person name="Susumu S."/>
            <person name="Kamagata Y."/>
            <person name="Oshima K."/>
            <person name="Hattori M."/>
            <person name="Iwasaki W."/>
        </authorList>
    </citation>
    <scope>NUCLEOTIDE SEQUENCE [LARGE SCALE GENOMIC DNA]</scope>
    <source>
        <strain evidence="7 8">Gela4</strain>
    </source>
</reference>
<evidence type="ECO:0000256" key="1">
    <source>
        <dbReference type="ARBA" id="ARBA00007405"/>
    </source>
</evidence>
<comment type="similarity">
    <text evidence="1">Belongs to the ribonucleoside diphosphate reductase class-2 family.</text>
</comment>
<feature type="domain" description="TSCPD" evidence="6">
    <location>
        <begin position="7"/>
        <end position="80"/>
    </location>
</feature>
<dbReference type="Proteomes" id="UP000031643">
    <property type="component" value="Chromosome"/>
</dbReference>
<dbReference type="AlphaFoldDB" id="A0A0A8K6E2"/>
<evidence type="ECO:0000259" key="6">
    <source>
        <dbReference type="Pfam" id="PF12637"/>
    </source>
</evidence>